<dbReference type="InterPro" id="IPR029016">
    <property type="entry name" value="GAF-like_dom_sf"/>
</dbReference>
<evidence type="ECO:0000313" key="4">
    <source>
        <dbReference type="EMBL" id="GGH99842.1"/>
    </source>
</evidence>
<dbReference type="Pfam" id="PF13185">
    <property type="entry name" value="GAF_2"/>
    <property type="match status" value="1"/>
</dbReference>
<dbReference type="InterPro" id="IPR003018">
    <property type="entry name" value="GAF"/>
</dbReference>
<keyword evidence="5" id="KW-1185">Reference proteome</keyword>
<dbReference type="PROSITE" id="PS50921">
    <property type="entry name" value="ANTAR"/>
    <property type="match status" value="1"/>
</dbReference>
<keyword evidence="1" id="KW-0805">Transcription regulation</keyword>
<dbReference type="SUPFAM" id="SSF55781">
    <property type="entry name" value="GAF domain-like"/>
    <property type="match status" value="1"/>
</dbReference>
<evidence type="ECO:0000256" key="1">
    <source>
        <dbReference type="ARBA" id="ARBA00023015"/>
    </source>
</evidence>
<dbReference type="Gene3D" id="3.30.450.40">
    <property type="match status" value="1"/>
</dbReference>
<evidence type="ECO:0000313" key="5">
    <source>
        <dbReference type="Proteomes" id="UP000643279"/>
    </source>
</evidence>
<dbReference type="InterPro" id="IPR005561">
    <property type="entry name" value="ANTAR"/>
</dbReference>
<dbReference type="Gene3D" id="1.10.10.10">
    <property type="entry name" value="Winged helix-like DNA-binding domain superfamily/Winged helix DNA-binding domain"/>
    <property type="match status" value="1"/>
</dbReference>
<dbReference type="SMART" id="SM00065">
    <property type="entry name" value="GAF"/>
    <property type="match status" value="1"/>
</dbReference>
<gene>
    <name evidence="4" type="ORF">GCM10007170_35610</name>
</gene>
<comment type="caution">
    <text evidence="4">The sequence shown here is derived from an EMBL/GenBank/DDBJ whole genome shotgun (WGS) entry which is preliminary data.</text>
</comment>
<feature type="domain" description="ANTAR" evidence="3">
    <location>
        <begin position="179"/>
        <end position="240"/>
    </location>
</feature>
<proteinExistence type="predicted"/>
<sequence length="255" mass="26980">MTDNDGFRQGPGGFGPGPDTELTLQQLVLESTDIKAFLTELAVLASSRLSVPGNTIHSGVTVLRHKRPEAVAASDAAASALDELQNGFGEGPCLTALRNGHTILVPDLAAETRWEPYIRTAMHHGVSSILAVPLDLAGEAEAVLNLYSGCSNGFSAEDTATAESFAGQAASSLRLILRITQLSEARNDMSVAMQSRTVIDMAVGAIMAENRCNRDTAFGILTRASNTRNVKLREVAATVITSISGEEKITAHFDD</sequence>
<dbReference type="Proteomes" id="UP000643279">
    <property type="component" value="Unassembled WGS sequence"/>
</dbReference>
<dbReference type="InterPro" id="IPR036388">
    <property type="entry name" value="WH-like_DNA-bd_sf"/>
</dbReference>
<dbReference type="PIRSF" id="PIRSF036625">
    <property type="entry name" value="GAF_ANTAR"/>
    <property type="match status" value="1"/>
</dbReference>
<dbReference type="InterPro" id="IPR012074">
    <property type="entry name" value="GAF_ANTAR"/>
</dbReference>
<protein>
    <submittedName>
        <fullName evidence="4">RNA-binding protein</fullName>
    </submittedName>
</protein>
<dbReference type="EMBL" id="BMFW01000023">
    <property type="protein sequence ID" value="GGH99842.1"/>
    <property type="molecule type" value="Genomic_DNA"/>
</dbReference>
<organism evidence="4 5">
    <name type="scientific">Arthrobacter liuii</name>
    <dbReference type="NCBI Taxonomy" id="1476996"/>
    <lineage>
        <taxon>Bacteria</taxon>
        <taxon>Bacillati</taxon>
        <taxon>Actinomycetota</taxon>
        <taxon>Actinomycetes</taxon>
        <taxon>Micrococcales</taxon>
        <taxon>Micrococcaceae</taxon>
        <taxon>Arthrobacter</taxon>
    </lineage>
</organism>
<dbReference type="RefSeq" id="WP_188572893.1">
    <property type="nucleotide sequence ID" value="NZ_BMFW01000023.1"/>
</dbReference>
<dbReference type="SMART" id="SM01012">
    <property type="entry name" value="ANTAR"/>
    <property type="match status" value="1"/>
</dbReference>
<keyword evidence="2" id="KW-0804">Transcription</keyword>
<evidence type="ECO:0000256" key="2">
    <source>
        <dbReference type="ARBA" id="ARBA00023163"/>
    </source>
</evidence>
<dbReference type="Pfam" id="PF03861">
    <property type="entry name" value="ANTAR"/>
    <property type="match status" value="1"/>
</dbReference>
<name>A0ABQ2AZ82_9MICC</name>
<accession>A0ABQ2AZ82</accession>
<reference evidence="5" key="1">
    <citation type="journal article" date="2019" name="Int. J. Syst. Evol. Microbiol.">
        <title>The Global Catalogue of Microorganisms (GCM) 10K type strain sequencing project: providing services to taxonomists for standard genome sequencing and annotation.</title>
        <authorList>
            <consortium name="The Broad Institute Genomics Platform"/>
            <consortium name="The Broad Institute Genome Sequencing Center for Infectious Disease"/>
            <person name="Wu L."/>
            <person name="Ma J."/>
        </authorList>
    </citation>
    <scope>NUCLEOTIDE SEQUENCE [LARGE SCALE GENOMIC DNA]</scope>
    <source>
        <strain evidence="5">CGMCC 1.12778</strain>
    </source>
</reference>
<evidence type="ECO:0000259" key="3">
    <source>
        <dbReference type="PROSITE" id="PS50921"/>
    </source>
</evidence>